<keyword evidence="1" id="KW-0472">Membrane</keyword>
<dbReference type="KEGG" id="fau:Fraau_0494"/>
<feature type="transmembrane region" description="Helical" evidence="1">
    <location>
        <begin position="12"/>
        <end position="31"/>
    </location>
</feature>
<feature type="transmembrane region" description="Helical" evidence="1">
    <location>
        <begin position="69"/>
        <end position="86"/>
    </location>
</feature>
<sequence length="180" mass="19064">MKTLFRPSGRGWGWMVLRGLVLVLLGLLAAFSPFSTALSLAWVLGLYACIDGVLLLLASTAHGINRKPLLWAGGLGLVLGLVSLIWPQITILLVLTVVGAWVLLAGALQCMAAWQLPPATPGRGWLTVSGLLSILFGLLLLVHPAGALAALMTVFGVWAVVSGVFILVHGWQLRRQGPAF</sequence>
<dbReference type="HOGENOM" id="CLU_091585_5_2_6"/>
<accession>H8L4E8</accession>
<dbReference type="EMBL" id="CP003350">
    <property type="protein sequence ID" value="AFC84981.1"/>
    <property type="molecule type" value="Genomic_DNA"/>
</dbReference>
<feature type="transmembrane region" description="Helical" evidence="1">
    <location>
        <begin position="124"/>
        <end position="142"/>
    </location>
</feature>
<reference evidence="2" key="1">
    <citation type="submission" date="2012-02" db="EMBL/GenBank/DDBJ databases">
        <title>The complete genome of Frateuria aurantia DSM 6220.</title>
        <authorList>
            <consortium name="US DOE Joint Genome Institute (JGI-PGF)"/>
            <person name="Lucas S."/>
            <person name="Copeland A."/>
            <person name="Lapidus A."/>
            <person name="Glavina del Rio T."/>
            <person name="Dalin E."/>
            <person name="Tice H."/>
            <person name="Bruce D."/>
            <person name="Goodwin L."/>
            <person name="Pitluck S."/>
            <person name="Peters L."/>
            <person name="Ovchinnikova G."/>
            <person name="Teshima H."/>
            <person name="Kyrpides N."/>
            <person name="Mavromatis K."/>
            <person name="Ivanova N."/>
            <person name="Brettin T."/>
            <person name="Detter J.C."/>
            <person name="Han C."/>
            <person name="Larimer F."/>
            <person name="Land M."/>
            <person name="Hauser L."/>
            <person name="Markowitz V."/>
            <person name="Cheng J.-F."/>
            <person name="Hugenholtz P."/>
            <person name="Woyke T."/>
            <person name="Wu D."/>
            <person name="Brambilla E."/>
            <person name="Klenk H.-P."/>
            <person name="Eisen J.A."/>
        </authorList>
    </citation>
    <scope>NUCLEOTIDE SEQUENCE</scope>
    <source>
        <strain evidence="2">DSM 6220</strain>
    </source>
</reference>
<dbReference type="PANTHER" id="PTHR34989:SF1">
    <property type="entry name" value="PROTEIN HDED"/>
    <property type="match status" value="1"/>
</dbReference>
<keyword evidence="3" id="KW-1185">Reference proteome</keyword>
<dbReference type="RefSeq" id="WP_014401987.1">
    <property type="nucleotide sequence ID" value="NC_017033.1"/>
</dbReference>
<dbReference type="Pfam" id="PF03729">
    <property type="entry name" value="DUF308"/>
    <property type="match status" value="1"/>
</dbReference>
<evidence type="ECO:0000256" key="1">
    <source>
        <dbReference type="SAM" id="Phobius"/>
    </source>
</evidence>
<dbReference type="PANTHER" id="PTHR34989">
    <property type="entry name" value="PROTEIN HDED"/>
    <property type="match status" value="1"/>
</dbReference>
<evidence type="ECO:0000313" key="3">
    <source>
        <dbReference type="Proteomes" id="UP000005234"/>
    </source>
</evidence>
<evidence type="ECO:0008006" key="4">
    <source>
        <dbReference type="Google" id="ProtNLM"/>
    </source>
</evidence>
<feature type="transmembrane region" description="Helical" evidence="1">
    <location>
        <begin position="148"/>
        <end position="168"/>
    </location>
</feature>
<dbReference type="GO" id="GO:0005886">
    <property type="term" value="C:plasma membrane"/>
    <property type="evidence" value="ECO:0007669"/>
    <property type="project" value="TreeGrafter"/>
</dbReference>
<dbReference type="AlphaFoldDB" id="H8L4E8"/>
<organism evidence="2 3">
    <name type="scientific">Frateuria aurantia (strain ATCC 33424 / DSM 6220 / KCTC 2777 / LMG 1558 / NBRC 3245 / NCIMB 13370)</name>
    <name type="common">Acetobacter aurantius</name>
    <dbReference type="NCBI Taxonomy" id="767434"/>
    <lineage>
        <taxon>Bacteria</taxon>
        <taxon>Pseudomonadati</taxon>
        <taxon>Pseudomonadota</taxon>
        <taxon>Gammaproteobacteria</taxon>
        <taxon>Lysobacterales</taxon>
        <taxon>Rhodanobacteraceae</taxon>
        <taxon>Frateuria</taxon>
    </lineage>
</organism>
<feature type="transmembrane region" description="Helical" evidence="1">
    <location>
        <begin position="37"/>
        <end position="57"/>
    </location>
</feature>
<evidence type="ECO:0000313" key="2">
    <source>
        <dbReference type="EMBL" id="AFC84981.1"/>
    </source>
</evidence>
<dbReference type="eggNOG" id="COG3247">
    <property type="taxonomic scope" value="Bacteria"/>
</dbReference>
<dbReference type="InterPro" id="IPR005325">
    <property type="entry name" value="DUF308_memb"/>
</dbReference>
<feature type="transmembrane region" description="Helical" evidence="1">
    <location>
        <begin position="92"/>
        <end position="112"/>
    </location>
</feature>
<proteinExistence type="predicted"/>
<gene>
    <name evidence="2" type="ordered locus">Fraau_0494</name>
</gene>
<name>H8L4E8_FRAAD</name>
<dbReference type="InterPro" id="IPR052712">
    <property type="entry name" value="Acid_resist_chaperone_HdeD"/>
</dbReference>
<protein>
    <recommendedName>
        <fullName evidence="4">HdeD family acid-resistance protein</fullName>
    </recommendedName>
</protein>
<dbReference type="STRING" id="767434.Fraau_0494"/>
<dbReference type="Proteomes" id="UP000005234">
    <property type="component" value="Chromosome"/>
</dbReference>
<keyword evidence="1" id="KW-0812">Transmembrane</keyword>
<keyword evidence="1" id="KW-1133">Transmembrane helix</keyword>